<evidence type="ECO:0000256" key="5">
    <source>
        <dbReference type="SAM" id="MobiDB-lite"/>
    </source>
</evidence>
<dbReference type="GO" id="GO:0005634">
    <property type="term" value="C:nucleus"/>
    <property type="evidence" value="ECO:0007669"/>
    <property type="project" value="UniProtKB-SubCell"/>
</dbReference>
<comment type="caution">
    <text evidence="6">The sequence shown here is derived from an EMBL/GenBank/DDBJ whole genome shotgun (WGS) entry which is preliminary data.</text>
</comment>
<keyword evidence="3" id="KW-0238">DNA-binding</keyword>
<evidence type="ECO:0000256" key="1">
    <source>
        <dbReference type="ARBA" id="ARBA00004123"/>
    </source>
</evidence>
<dbReference type="PANTHER" id="PTHR46910:SF3">
    <property type="entry name" value="HALOTOLERANCE PROTEIN 9-RELATED"/>
    <property type="match status" value="1"/>
</dbReference>
<evidence type="ECO:0000313" key="8">
    <source>
        <dbReference type="Proteomes" id="UP000447873"/>
    </source>
</evidence>
<accession>A0A8H3UBH3</accession>
<feature type="region of interest" description="Disordered" evidence="5">
    <location>
        <begin position="1"/>
        <end position="33"/>
    </location>
</feature>
<evidence type="ECO:0000256" key="2">
    <source>
        <dbReference type="ARBA" id="ARBA00022723"/>
    </source>
</evidence>
<keyword evidence="9" id="KW-1185">Reference proteome</keyword>
<keyword evidence="2" id="KW-0479">Metal-binding</keyword>
<protein>
    <recommendedName>
        <fullName evidence="10">Transcription factor domain-containing protein</fullName>
    </recommendedName>
</protein>
<dbReference type="EMBL" id="WNWR01000863">
    <property type="protein sequence ID" value="KAE9968015.1"/>
    <property type="molecule type" value="Genomic_DNA"/>
</dbReference>
<dbReference type="GO" id="GO:0003677">
    <property type="term" value="F:DNA binding"/>
    <property type="evidence" value="ECO:0007669"/>
    <property type="project" value="UniProtKB-KW"/>
</dbReference>
<evidence type="ECO:0000313" key="9">
    <source>
        <dbReference type="Proteomes" id="UP000490939"/>
    </source>
</evidence>
<feature type="compositionally biased region" description="Polar residues" evidence="5">
    <location>
        <begin position="509"/>
        <end position="523"/>
    </location>
</feature>
<feature type="compositionally biased region" description="Basic and acidic residues" evidence="5">
    <location>
        <begin position="543"/>
        <end position="554"/>
    </location>
</feature>
<dbReference type="Proteomes" id="UP000490939">
    <property type="component" value="Unassembled WGS sequence"/>
</dbReference>
<gene>
    <name evidence="7" type="ORF">EG327_011235</name>
    <name evidence="6" type="ORF">EG328_008195</name>
</gene>
<name>A0A8H3UBH3_VENIN</name>
<comment type="subcellular location">
    <subcellularLocation>
        <location evidence="1">Nucleus</location>
    </subcellularLocation>
</comment>
<evidence type="ECO:0000256" key="4">
    <source>
        <dbReference type="ARBA" id="ARBA00023242"/>
    </source>
</evidence>
<dbReference type="EMBL" id="WNWS01000458">
    <property type="protein sequence ID" value="KAE9967426.1"/>
    <property type="molecule type" value="Genomic_DNA"/>
</dbReference>
<dbReference type="GO" id="GO:0003700">
    <property type="term" value="F:DNA-binding transcription factor activity"/>
    <property type="evidence" value="ECO:0007669"/>
    <property type="project" value="InterPro"/>
</dbReference>
<dbReference type="InterPro" id="IPR050987">
    <property type="entry name" value="AtrR-like"/>
</dbReference>
<reference evidence="6 8" key="1">
    <citation type="submission" date="2018-12" db="EMBL/GenBank/DDBJ databases">
        <title>Venturia inaequalis Genome Resource.</title>
        <authorList>
            <person name="Lichtner F.J."/>
        </authorList>
    </citation>
    <scope>NUCLEOTIDE SEQUENCE [LARGE SCALE GENOMIC DNA]</scope>
    <source>
        <strain evidence="6 8">120213</strain>
        <strain evidence="7 9">DMI_063113</strain>
    </source>
</reference>
<dbReference type="PANTHER" id="PTHR46910">
    <property type="entry name" value="TRANSCRIPTION FACTOR PDR1"/>
    <property type="match status" value="1"/>
</dbReference>
<dbReference type="Proteomes" id="UP000447873">
    <property type="component" value="Unassembled WGS sequence"/>
</dbReference>
<feature type="region of interest" description="Disordered" evidence="5">
    <location>
        <begin position="504"/>
        <end position="559"/>
    </location>
</feature>
<sequence>MPTRKLPLRRDTEWSSEPLLMSPPETLHTPISSGADPPILATIYTTSPYAEVEKIRKESRPRNQTHHEDLAVIESILHSSGGQDLDEDVSISAEHTAQLIMMCVFREKMIQTISILDPNDFMDVDRLMTHHPDLVTCICYATTRYISGYQGYRERTKAYITDFLQASFDHQHQTDAEQIRTMESLMILYAFAPSTISTPSFAFVRAACEAYATKIALHRSVDAVKQLVASGIELSRNDLKVKRYLYWIWLYVISHHRSLVRRIPPTIPTDDSIQNAPILLESLGQDKFVGRLLCELHSRLIWDDIGRKGGKALTEWWAERHGVVNPNEVSVVAMEDIDAAVAYRRDQLRALRPRKLGFTPEGISTEYHFRLAHFCLSTHLILRVTAHNIDPSALYTVRRCVDLAMDVLNLSHNIGPLGKEAFRFQPGFVCVSISFCIAFVLQAIQAFPDHFPNTQFIFMVIKRIGSMMTDTAVDQTHDCGAAGRANIRQLRITIEALRNRRLREQERLASQSRRPSMAPSNATEHAPIPMPSASMPPSGPDVQESHRQETHDPTHSMAQQQVPWIATTESFHTDDMGHFGGFDYEELILDPAFNFPDFFNYAPQISS</sequence>
<organism evidence="6 8">
    <name type="scientific">Venturia inaequalis</name>
    <name type="common">Apple scab fungus</name>
    <dbReference type="NCBI Taxonomy" id="5025"/>
    <lineage>
        <taxon>Eukaryota</taxon>
        <taxon>Fungi</taxon>
        <taxon>Dikarya</taxon>
        <taxon>Ascomycota</taxon>
        <taxon>Pezizomycotina</taxon>
        <taxon>Dothideomycetes</taxon>
        <taxon>Pleosporomycetidae</taxon>
        <taxon>Venturiales</taxon>
        <taxon>Venturiaceae</taxon>
        <taxon>Venturia</taxon>
    </lineage>
</organism>
<evidence type="ECO:0000256" key="3">
    <source>
        <dbReference type="ARBA" id="ARBA00023125"/>
    </source>
</evidence>
<proteinExistence type="predicted"/>
<evidence type="ECO:0000313" key="7">
    <source>
        <dbReference type="EMBL" id="KAE9968015.1"/>
    </source>
</evidence>
<keyword evidence="4" id="KW-0539">Nucleus</keyword>
<dbReference type="AlphaFoldDB" id="A0A8H3UBH3"/>
<evidence type="ECO:0000313" key="6">
    <source>
        <dbReference type="EMBL" id="KAE9967426.1"/>
    </source>
</evidence>
<evidence type="ECO:0008006" key="10">
    <source>
        <dbReference type="Google" id="ProtNLM"/>
    </source>
</evidence>
<dbReference type="GO" id="GO:0046872">
    <property type="term" value="F:metal ion binding"/>
    <property type="evidence" value="ECO:0007669"/>
    <property type="project" value="UniProtKB-KW"/>
</dbReference>